<protein>
    <submittedName>
        <fullName evidence="4">Uncharacterized protein</fullName>
    </submittedName>
</protein>
<evidence type="ECO:0000256" key="2">
    <source>
        <dbReference type="ARBA" id="ARBA00022803"/>
    </source>
</evidence>
<dbReference type="PANTHER" id="PTHR45641:SF19">
    <property type="entry name" value="NEPHROCYSTIN-3"/>
    <property type="match status" value="1"/>
</dbReference>
<dbReference type="Proteomes" id="UP000663834">
    <property type="component" value="Unassembled WGS sequence"/>
</dbReference>
<dbReference type="SUPFAM" id="SSF48452">
    <property type="entry name" value="TPR-like"/>
    <property type="match status" value="2"/>
</dbReference>
<dbReference type="InterPro" id="IPR011990">
    <property type="entry name" value="TPR-like_helical_dom_sf"/>
</dbReference>
<keyword evidence="1" id="KW-0677">Repeat</keyword>
<feature type="repeat" description="TPR" evidence="3">
    <location>
        <begin position="597"/>
        <end position="630"/>
    </location>
</feature>
<dbReference type="SUPFAM" id="SSF56399">
    <property type="entry name" value="ADP-ribosylation"/>
    <property type="match status" value="1"/>
</dbReference>
<organism evidence="4 5">
    <name type="scientific">Rotaria magnacalcarata</name>
    <dbReference type="NCBI Taxonomy" id="392030"/>
    <lineage>
        <taxon>Eukaryota</taxon>
        <taxon>Metazoa</taxon>
        <taxon>Spiralia</taxon>
        <taxon>Gnathifera</taxon>
        <taxon>Rotifera</taxon>
        <taxon>Eurotatoria</taxon>
        <taxon>Bdelloidea</taxon>
        <taxon>Philodinida</taxon>
        <taxon>Philodinidae</taxon>
        <taxon>Rotaria</taxon>
    </lineage>
</organism>
<comment type="caution">
    <text evidence="4">The sequence shown here is derived from an EMBL/GenBank/DDBJ whole genome shotgun (WGS) entry which is preliminary data.</text>
</comment>
<dbReference type="SMART" id="SM00028">
    <property type="entry name" value="TPR"/>
    <property type="match status" value="10"/>
</dbReference>
<dbReference type="Gene3D" id="3.90.176.10">
    <property type="entry name" value="Toxin ADP-ribosyltransferase, Chain A, domain 1"/>
    <property type="match status" value="1"/>
</dbReference>
<evidence type="ECO:0000256" key="3">
    <source>
        <dbReference type="PROSITE-ProRule" id="PRU00339"/>
    </source>
</evidence>
<dbReference type="OrthoDB" id="5986190at2759"/>
<reference evidence="4" key="1">
    <citation type="submission" date="2021-02" db="EMBL/GenBank/DDBJ databases">
        <authorList>
            <person name="Nowell W R."/>
        </authorList>
    </citation>
    <scope>NUCLEOTIDE SEQUENCE</scope>
</reference>
<dbReference type="InterPro" id="IPR019734">
    <property type="entry name" value="TPR_rpt"/>
</dbReference>
<dbReference type="Pfam" id="PF13374">
    <property type="entry name" value="TPR_10"/>
    <property type="match status" value="2"/>
</dbReference>
<dbReference type="Pfam" id="PF13424">
    <property type="entry name" value="TPR_12"/>
    <property type="match status" value="2"/>
</dbReference>
<feature type="repeat" description="TPR" evidence="3">
    <location>
        <begin position="555"/>
        <end position="588"/>
    </location>
</feature>
<dbReference type="PROSITE" id="PS50005">
    <property type="entry name" value="TPR"/>
    <property type="match status" value="4"/>
</dbReference>
<feature type="repeat" description="TPR" evidence="3">
    <location>
        <begin position="430"/>
        <end position="463"/>
    </location>
</feature>
<evidence type="ECO:0000313" key="4">
    <source>
        <dbReference type="EMBL" id="CAF1570287.1"/>
    </source>
</evidence>
<feature type="repeat" description="TPR" evidence="3">
    <location>
        <begin position="388"/>
        <end position="421"/>
    </location>
</feature>
<name>A0A815YFZ4_9BILA</name>
<sequence>MLNDFNSTNANKKSYINPEIQANERCRSKSRIVQNFIIIWLDPDIDEVNVKFPNSIARLRSIVSWIKVFTLPDDCVDYLTDVTDENVFLFVENSFGKQLVPLIHELPQLYSIFVFCNDNDEQQTWTKEWTKVNGIFTQAEQICSLLKDNVKQCDHNTIPISIVSVDDLSKPNLNELEPLFMYSQILKEILLEMASDEHAEKELELHRQQSNTRVPLTVYRGQTISNSEFQKLSNSKGDLLSFNSFMSTNVDPEVANVFCSNLEPNTTGILLKIEIDPSFSSNPFALLTNVSYFFDQEKEILLSTHAIFRIGEMIEIENRLWHVQLILTTDNDKQLEVITEWIRQETSGPSGWHRLGQLMIKLEKLNEAEKMYQILLDSVSQNDEEHLHFLYNQLGYIKHNYGNDDEALQLYQKALEIQEKLLPHNHPLLATTYNNIGCVHTSMNDYSKALLFYQKSLKILEEAAPDHFYLAWTCNNIGKVHCDLKDFSSAHPFYQKALNIAEKTLPHNYPRLAIIYDSLGEIAQDAKEYLDSLSWYQKALEIRKKTLSLNHPAFVASYRCIGEVHHLMGDYSNAVKFYEKALEIQQKSLPPNHSKLSVTYYYIGLLYDKMKDYSNALSFYQKGLEIKQRSCSPDDPDLIKFYYTIILLNHKMEDNSSTLPFYQKILEIQQERLPSNQSDMGIEYFGIGNVIRYDEKDYQSALLSFQQALVSHQNSPSPDYTFLIAIYRSISVSYEAIGNYLNALSFYKSILELKQTVSALDTLELISIYVGIGTLYNKMEEYSNALSF</sequence>
<evidence type="ECO:0000313" key="5">
    <source>
        <dbReference type="Proteomes" id="UP000663834"/>
    </source>
</evidence>
<dbReference type="AlphaFoldDB" id="A0A815YFZ4"/>
<dbReference type="PANTHER" id="PTHR45641">
    <property type="entry name" value="TETRATRICOPEPTIDE REPEAT PROTEIN (AFU_ORTHOLOGUE AFUA_6G03870)"/>
    <property type="match status" value="1"/>
</dbReference>
<dbReference type="Gene3D" id="1.25.40.10">
    <property type="entry name" value="Tetratricopeptide repeat domain"/>
    <property type="match status" value="3"/>
</dbReference>
<proteinExistence type="predicted"/>
<gene>
    <name evidence="4" type="ORF">KQP761_LOCUS19109</name>
</gene>
<accession>A0A815YFZ4</accession>
<dbReference type="EMBL" id="CAJNOW010009797">
    <property type="protein sequence ID" value="CAF1570287.1"/>
    <property type="molecule type" value="Genomic_DNA"/>
</dbReference>
<evidence type="ECO:0000256" key="1">
    <source>
        <dbReference type="ARBA" id="ARBA00022737"/>
    </source>
</evidence>
<keyword evidence="2 3" id="KW-0802">TPR repeat</keyword>